<dbReference type="RefSeq" id="WP_309878040.1">
    <property type="nucleotide sequence ID" value="NZ_CP133838.1"/>
</dbReference>
<dbReference type="Proteomes" id="UP001246690">
    <property type="component" value="Chromosome"/>
</dbReference>
<accession>A0ABY9SGS7</accession>
<evidence type="ECO:0000313" key="2">
    <source>
        <dbReference type="Proteomes" id="UP001246690"/>
    </source>
</evidence>
<proteinExistence type="predicted"/>
<reference evidence="1 2" key="1">
    <citation type="submission" date="2023-09" db="EMBL/GenBank/DDBJ databases">
        <title>Buttiauxella selenatireducens sp. nov., isolated from the rhizosphere of Cardamine hupingshanesis.</title>
        <authorList>
            <person name="Zhang S."/>
            <person name="Xu Z."/>
            <person name="Wang H."/>
            <person name="Guo Y."/>
        </authorList>
    </citation>
    <scope>NUCLEOTIDE SEQUENCE [LARGE SCALE GENOMIC DNA]</scope>
    <source>
        <strain evidence="1 2">R73</strain>
    </source>
</reference>
<evidence type="ECO:0008006" key="3">
    <source>
        <dbReference type="Google" id="ProtNLM"/>
    </source>
</evidence>
<evidence type="ECO:0000313" key="1">
    <source>
        <dbReference type="EMBL" id="WMY75606.1"/>
    </source>
</evidence>
<organism evidence="1 2">
    <name type="scientific">Buttiauxella selenatireducens</name>
    <dbReference type="NCBI Taxonomy" id="3073902"/>
    <lineage>
        <taxon>Bacteria</taxon>
        <taxon>Pseudomonadati</taxon>
        <taxon>Pseudomonadota</taxon>
        <taxon>Gammaproteobacteria</taxon>
        <taxon>Enterobacterales</taxon>
        <taxon>Enterobacteriaceae</taxon>
        <taxon>Buttiauxella</taxon>
    </lineage>
</organism>
<name>A0ABY9SGS7_9ENTR</name>
<dbReference type="EMBL" id="CP133838">
    <property type="protein sequence ID" value="WMY75606.1"/>
    <property type="molecule type" value="Genomic_DNA"/>
</dbReference>
<protein>
    <recommendedName>
        <fullName evidence="3">Co-chaperone DjlA N-terminal domain-containing protein</fullName>
    </recommendedName>
</protein>
<gene>
    <name evidence="1" type="ORF">RHD99_06570</name>
</gene>
<keyword evidence="2" id="KW-1185">Reference proteome</keyword>
<sequence length="164" mass="17796">MATTHDLFVGILASATLSASGETVQSDVVEDMLNRLDSDGDLDSQIERSLLTKKKKAGDFGMEIVGSLLIPVLIEASKGLWAAYLKKISEKAGAQLAELTYAQVAKLVNWLWTGEERSQAEIDFDRLLRVAGSRHGLSPEQVEALVIAVRSPEMKAAIDAQVEK</sequence>